<gene>
    <name evidence="3" type="primary">LOC103510482</name>
</gene>
<dbReference type="KEGG" id="dci:103510482"/>
<dbReference type="GeneID" id="103510482"/>
<accession>A0A3Q0IVW6</accession>
<evidence type="ECO:0000313" key="3">
    <source>
        <dbReference type="RefSeq" id="XP_026680416.1"/>
    </source>
</evidence>
<name>A0A3Q0IVW6_DIACI</name>
<dbReference type="PaxDb" id="121845-A0A3Q0IVW6"/>
<organism evidence="2 3">
    <name type="scientific">Diaphorina citri</name>
    <name type="common">Asian citrus psyllid</name>
    <dbReference type="NCBI Taxonomy" id="121845"/>
    <lineage>
        <taxon>Eukaryota</taxon>
        <taxon>Metazoa</taxon>
        <taxon>Ecdysozoa</taxon>
        <taxon>Arthropoda</taxon>
        <taxon>Hexapoda</taxon>
        <taxon>Insecta</taxon>
        <taxon>Pterygota</taxon>
        <taxon>Neoptera</taxon>
        <taxon>Paraneoptera</taxon>
        <taxon>Hemiptera</taxon>
        <taxon>Sternorrhyncha</taxon>
        <taxon>Psylloidea</taxon>
        <taxon>Psyllidae</taxon>
        <taxon>Diaphorininae</taxon>
        <taxon>Diaphorina</taxon>
    </lineage>
</organism>
<protein>
    <submittedName>
        <fullName evidence="3">Uncharacterized protein LOC103510482</fullName>
    </submittedName>
</protein>
<dbReference type="Proteomes" id="UP000079169">
    <property type="component" value="Unplaced"/>
</dbReference>
<sequence>MQEDSESEESSSLNWDEFIGKMHGFFFGVNCPTVLVSYGYGSDARIRHADSEDLVSSLLEMYDALICTTNTNPELVNLPNLGTKIDFSPSLKRKSIQVPKIKTDVKRSSTNLNLERKRPPDPPPAPPVVARPLSVSSMASLSSTSSSSGCPNSFFVGGQRGHHV</sequence>
<dbReference type="AlphaFoldDB" id="A0A3Q0IVW6"/>
<keyword evidence="2" id="KW-1185">Reference proteome</keyword>
<dbReference type="RefSeq" id="XP_026680416.1">
    <property type="nucleotide sequence ID" value="XM_026824615.1"/>
</dbReference>
<reference evidence="3" key="1">
    <citation type="submission" date="2025-08" db="UniProtKB">
        <authorList>
            <consortium name="RefSeq"/>
        </authorList>
    </citation>
    <scope>IDENTIFICATION</scope>
</reference>
<feature type="region of interest" description="Disordered" evidence="1">
    <location>
        <begin position="106"/>
        <end position="164"/>
    </location>
</feature>
<proteinExistence type="predicted"/>
<feature type="compositionally biased region" description="Low complexity" evidence="1">
    <location>
        <begin position="130"/>
        <end position="153"/>
    </location>
</feature>
<evidence type="ECO:0000313" key="2">
    <source>
        <dbReference type="Proteomes" id="UP000079169"/>
    </source>
</evidence>
<evidence type="ECO:0000256" key="1">
    <source>
        <dbReference type="SAM" id="MobiDB-lite"/>
    </source>
</evidence>